<protein>
    <submittedName>
        <fullName evidence="1">Uncharacterized protein</fullName>
    </submittedName>
</protein>
<evidence type="ECO:0000313" key="1">
    <source>
        <dbReference type="EMBL" id="KOF74840.1"/>
    </source>
</evidence>
<name>A0A0L8GE62_OCTBM</name>
<reference evidence="1" key="1">
    <citation type="submission" date="2015-07" db="EMBL/GenBank/DDBJ databases">
        <title>MeaNS - Measles Nucleotide Surveillance Program.</title>
        <authorList>
            <person name="Tran T."/>
            <person name="Druce J."/>
        </authorList>
    </citation>
    <scope>NUCLEOTIDE SEQUENCE</scope>
    <source>
        <strain evidence="1">UCB-OBI-ISO-001</strain>
        <tissue evidence="1">Gonad</tissue>
    </source>
</reference>
<dbReference type="AlphaFoldDB" id="A0A0L8GE62"/>
<organism evidence="1">
    <name type="scientific">Octopus bimaculoides</name>
    <name type="common">California two-spotted octopus</name>
    <dbReference type="NCBI Taxonomy" id="37653"/>
    <lineage>
        <taxon>Eukaryota</taxon>
        <taxon>Metazoa</taxon>
        <taxon>Spiralia</taxon>
        <taxon>Lophotrochozoa</taxon>
        <taxon>Mollusca</taxon>
        <taxon>Cephalopoda</taxon>
        <taxon>Coleoidea</taxon>
        <taxon>Octopodiformes</taxon>
        <taxon>Octopoda</taxon>
        <taxon>Incirrata</taxon>
        <taxon>Octopodidae</taxon>
        <taxon>Octopus</taxon>
    </lineage>
</organism>
<accession>A0A0L8GE62</accession>
<proteinExistence type="predicted"/>
<sequence>MSVIRRNKVSDILLARINSLSYEISHYCTTISICINYAKIKRVCKCQGYNSFHQTNPIKDKRKKKLVPVVCV</sequence>
<dbReference type="EMBL" id="KQ422444">
    <property type="protein sequence ID" value="KOF74840.1"/>
    <property type="molecule type" value="Genomic_DNA"/>
</dbReference>
<gene>
    <name evidence="1" type="ORF">OCBIM_22035579mg</name>
</gene>